<evidence type="ECO:0000256" key="1">
    <source>
        <dbReference type="ARBA" id="ARBA00006700"/>
    </source>
</evidence>
<evidence type="ECO:0000256" key="2">
    <source>
        <dbReference type="ARBA" id="ARBA00022980"/>
    </source>
</evidence>
<proteinExistence type="inferred from homology"/>
<keyword evidence="4" id="KW-0694">RNA-binding</keyword>
<dbReference type="GO" id="GO:0019843">
    <property type="term" value="F:rRNA binding"/>
    <property type="evidence" value="ECO:0007669"/>
    <property type="project" value="UniProtKB-UniRule"/>
</dbReference>
<dbReference type="NCBIfam" id="NF004363">
    <property type="entry name" value="PRK05738.2-4"/>
    <property type="match status" value="1"/>
</dbReference>
<dbReference type="GO" id="GO:0006412">
    <property type="term" value="P:translation"/>
    <property type="evidence" value="ECO:0007669"/>
    <property type="project" value="UniProtKB-UniRule"/>
</dbReference>
<keyword evidence="2 4" id="KW-0689">Ribosomal protein</keyword>
<accession>A0A0H4TET5</accession>
<comment type="function">
    <text evidence="4">One of the early assembly proteins it binds 23S rRNA. One of the proteins that surrounds the polypeptide exit tunnel on the outside of the ribosome. Forms the main docking site for trigger factor binding to the ribosome.</text>
</comment>
<sequence>MLIKRPIITEKTVKLNSVGGGRIYAFEVEKGANKSQIGHEVESLFSVKVARVQTVSMHGKTYRSGKKFKYGRRPDWKKALVTLKKDQKIELFDVPETAAK</sequence>
<name>A0A0H4TET5_9BACT</name>
<comment type="subunit">
    <text evidence="4">Part of the 50S ribosomal subunit. Contacts protein L29, and trigger factor when it is bound to the ribosome.</text>
</comment>
<evidence type="ECO:0000313" key="5">
    <source>
        <dbReference type="EMBL" id="AKQ05510.1"/>
    </source>
</evidence>
<dbReference type="InterPro" id="IPR012677">
    <property type="entry name" value="Nucleotide-bd_a/b_plait_sf"/>
</dbReference>
<dbReference type="GO" id="GO:0003735">
    <property type="term" value="F:structural constituent of ribosome"/>
    <property type="evidence" value="ECO:0007669"/>
    <property type="project" value="InterPro"/>
</dbReference>
<dbReference type="Pfam" id="PF00276">
    <property type="entry name" value="Ribosomal_L23"/>
    <property type="match status" value="1"/>
</dbReference>
<gene>
    <name evidence="4 5" type="primary">rplW</name>
</gene>
<keyword evidence="3 4" id="KW-0687">Ribonucleoprotein</keyword>
<dbReference type="Gene3D" id="3.30.70.330">
    <property type="match status" value="1"/>
</dbReference>
<comment type="similarity">
    <text evidence="1 4">Belongs to the universal ribosomal protein uL23 family.</text>
</comment>
<reference evidence="5" key="1">
    <citation type="journal article" date="2015" name="ISME J.">
        <title>Aquifer environment selects for microbial species cohorts in sediment and groundwater.</title>
        <authorList>
            <person name="Hug L.A."/>
            <person name="Thomas B.C."/>
            <person name="Brown C.T."/>
            <person name="Frischkorn K.R."/>
            <person name="Williams K.H."/>
            <person name="Tringe S.G."/>
            <person name="Banfield J.F."/>
        </authorList>
    </citation>
    <scope>NUCLEOTIDE SEQUENCE</scope>
</reference>
<dbReference type="AlphaFoldDB" id="A0A0H4TET5"/>
<keyword evidence="4" id="KW-0699">rRNA-binding</keyword>
<organism evidence="5">
    <name type="scientific">uncultured Microgenomates bacterium Rifle_16ft_4_minimus_26042</name>
    <dbReference type="NCBI Taxonomy" id="1665112"/>
    <lineage>
        <taxon>Bacteria</taxon>
        <taxon>Candidatus Microgenomatota</taxon>
        <taxon>environmental samples</taxon>
    </lineage>
</organism>
<dbReference type="HAMAP" id="MF_01369_B">
    <property type="entry name" value="Ribosomal_uL23_B"/>
    <property type="match status" value="1"/>
</dbReference>
<dbReference type="GO" id="GO:1990904">
    <property type="term" value="C:ribonucleoprotein complex"/>
    <property type="evidence" value="ECO:0007669"/>
    <property type="project" value="UniProtKB-KW"/>
</dbReference>
<dbReference type="InterPro" id="IPR013025">
    <property type="entry name" value="Ribosomal_uL23-like"/>
</dbReference>
<dbReference type="SUPFAM" id="SSF54189">
    <property type="entry name" value="Ribosomal proteins S24e, L23 and L15e"/>
    <property type="match status" value="1"/>
</dbReference>
<dbReference type="EMBL" id="KT007079">
    <property type="protein sequence ID" value="AKQ05510.1"/>
    <property type="molecule type" value="Genomic_DNA"/>
</dbReference>
<evidence type="ECO:0000256" key="4">
    <source>
        <dbReference type="HAMAP-Rule" id="MF_01369"/>
    </source>
</evidence>
<evidence type="ECO:0000256" key="3">
    <source>
        <dbReference type="ARBA" id="ARBA00023274"/>
    </source>
</evidence>
<dbReference type="GO" id="GO:0005840">
    <property type="term" value="C:ribosome"/>
    <property type="evidence" value="ECO:0007669"/>
    <property type="project" value="UniProtKB-KW"/>
</dbReference>
<protein>
    <recommendedName>
        <fullName evidence="4">Large ribosomal subunit protein uL23</fullName>
    </recommendedName>
</protein>
<dbReference type="InterPro" id="IPR012678">
    <property type="entry name" value="Ribosomal_uL23/eL15/eS24_sf"/>
</dbReference>